<accession>A0A499S9V0</accession>
<evidence type="ECO:0000313" key="2">
    <source>
        <dbReference type="EMBL" id="AYJ09270.1"/>
    </source>
</evidence>
<reference evidence="2" key="1">
    <citation type="submission" date="2018-03" db="EMBL/GenBank/DDBJ databases">
        <title>Genome dsRNA sequence.</title>
        <authorList>
            <person name="Zhang X."/>
            <person name="Zhang S."/>
            <person name="Gao F."/>
            <person name="Zhang F."/>
        </authorList>
    </citation>
    <scope>NUCLEOTIDE SEQUENCE</scope>
    <source>
        <strain evidence="2">FC136-2A</strain>
    </source>
</reference>
<proteinExistence type="predicted"/>
<dbReference type="EMBL" id="MH057693">
    <property type="protein sequence ID" value="AYJ09270.1"/>
    <property type="molecule type" value="Genomic_RNA"/>
</dbReference>
<feature type="compositionally biased region" description="Basic and acidic residues" evidence="1">
    <location>
        <begin position="392"/>
        <end position="416"/>
    </location>
</feature>
<name>A0A499S9V0_9VIRU</name>
<sequence length="901" mass="97206">MDVKAVPNVWSYATAEACETEIRRRYEGDAVEQFFGAMQVCRTWEPLQGADICLYVLRGMCAYGIGPGYKQHPGTGHYVGPTVGGRSVAWGVRDRSGKPRQVSAGFMDMTSLMAPLSAAAAMIEATHEELLEATCLGGLVASIGAERMGGAKWAQFRSTHEPNYYKDGHYWLDAYLRSGILDMGEQKFRRGAVVPERGGGWLPHGMLDEGDPVISRLWETVAELQFSYKADDEETYWPGYIREKVEKAAEVVTVALRGGDSYVNEVDRAVESNFGSDLFKGKRFGLSDAAKWCKTIAFAVQQRASDAFAEPIRAGGTEPSEAGPSNAWKFVADGRLGYVSVDETAREVVFGPLDAGFTEVQRAGLSLAGELSARVPAGNSMLLCEDDLRERNRREALRGPPGKDGRDGQDGRDGRDGSSPAPASVAAQLVRSHLDVVRGPKGDAGPRGLPGLWASYTIEEADVCAPEAVPAVAVDPENRKVIIGRVPGFKDVVQAALTACAVKPEGGSYAIVPPGDDIVLESDVADAVAEYLPRWLPQEDPGYVTGRSVPSWLPDTDPGYGAVPSWLPVEDPGYVTGRAVPDWVPDQDPGYGSGVPDWVPKEDPHYAVGRAVPTWVPNEDPGYSSGRVVPEWVPDLDPGYLCSLPGWVTADEPNYVRGRGVPDWVPDEDPSYSTGRSVPAWLPNTDPGYLTALPDWVAQDKLATKDEVAKKQDWLELRALDANDNPAVRWGTDGQPEHASTLGPANGRNVLWAQVATSVRGRVADTIVNRNLQAQMTALRLASLVQNDDMRLTAAVFRNGFTDSLAVALAPLLASAAREAGGDHPSWSFMAQPEWVCADAQGLERAMDQAAGSDTRLVGRLLLAAARTDMVTFCSSVLGQDRADAAACTYTLRLQDLIAMQ</sequence>
<protein>
    <submittedName>
        <fullName evidence="2">Uncharacterized protein</fullName>
    </submittedName>
</protein>
<organism evidence="2">
    <name type="scientific">Fusarium pseudograminearum megabirnavirus 1</name>
    <dbReference type="NCBI Taxonomy" id="2478384"/>
    <lineage>
        <taxon>Viruses</taxon>
        <taxon>Riboviria</taxon>
        <taxon>Orthornavirae</taxon>
        <taxon>Duplornaviricota</taxon>
        <taxon>Chrymotiviricetes</taxon>
        <taxon>Ghabrivirales</taxon>
        <taxon>Alphatotivirineae</taxon>
        <taxon>Megabirnaviridae</taxon>
        <taxon>Megabirnavirus</taxon>
        <taxon>Megabirnavirus go</taxon>
    </lineage>
</organism>
<evidence type="ECO:0000256" key="1">
    <source>
        <dbReference type="SAM" id="MobiDB-lite"/>
    </source>
</evidence>
<feature type="region of interest" description="Disordered" evidence="1">
    <location>
        <begin position="392"/>
        <end position="424"/>
    </location>
</feature>